<dbReference type="CDD" id="cd00030">
    <property type="entry name" value="C2"/>
    <property type="match status" value="1"/>
</dbReference>
<dbReference type="GO" id="GO:0000439">
    <property type="term" value="C:transcription factor TFIIH core complex"/>
    <property type="evidence" value="ECO:0007669"/>
    <property type="project" value="UniProtKB-UniRule"/>
</dbReference>
<dbReference type="SUPFAM" id="SSF49562">
    <property type="entry name" value="C2 domain (Calcium/lipid-binding domain, CaLB)"/>
    <property type="match status" value="1"/>
</dbReference>
<keyword evidence="3 11" id="KW-0479">Metal-binding</keyword>
<dbReference type="InterPro" id="IPR036465">
    <property type="entry name" value="vWFA_dom_sf"/>
</dbReference>
<dbReference type="InterPro" id="IPR035892">
    <property type="entry name" value="C2_domain_sf"/>
</dbReference>
<reference evidence="16 17" key="1">
    <citation type="submission" date="2018-08" db="EMBL/GenBank/DDBJ databases">
        <title>Aphanomyces genome sequencing and annotation.</title>
        <authorList>
            <person name="Minardi D."/>
            <person name="Oidtmann B."/>
            <person name="Van Der Giezen M."/>
            <person name="Studholme D.J."/>
        </authorList>
    </citation>
    <scope>NUCLEOTIDE SEQUENCE [LARGE SCALE GENOMIC DNA]</scope>
    <source>
        <strain evidence="16 17">NJM0002</strain>
    </source>
</reference>
<dbReference type="Gene3D" id="2.60.40.150">
    <property type="entry name" value="C2 domain"/>
    <property type="match status" value="1"/>
</dbReference>
<keyword evidence="12" id="KW-0175">Coiled coil</keyword>
<evidence type="ECO:0000256" key="10">
    <source>
        <dbReference type="ARBA" id="ARBA00023242"/>
    </source>
</evidence>
<evidence type="ECO:0000259" key="13">
    <source>
        <dbReference type="PROSITE" id="PS50003"/>
    </source>
</evidence>
<comment type="subcellular location">
    <subcellularLocation>
        <location evidence="1 11">Nucleus</location>
    </subcellularLocation>
</comment>
<dbReference type="PANTHER" id="PTHR12831:SF0">
    <property type="entry name" value="GENERAL TRANSCRIPTION FACTOR IIH SUBUNIT 3"/>
    <property type="match status" value="1"/>
</dbReference>
<protein>
    <recommendedName>
        <fullName evidence="18">PDZ domain-containing protein</fullName>
    </recommendedName>
</protein>
<evidence type="ECO:0000313" key="16">
    <source>
        <dbReference type="EMBL" id="RHY32907.1"/>
    </source>
</evidence>
<dbReference type="GO" id="GO:0005675">
    <property type="term" value="C:transcription factor TFIIH holo complex"/>
    <property type="evidence" value="ECO:0007669"/>
    <property type="project" value="UniProtKB-UniRule"/>
</dbReference>
<dbReference type="VEuPathDB" id="FungiDB:H310_04007"/>
<comment type="caution">
    <text evidence="16">The sequence shown here is derived from an EMBL/GenBank/DDBJ whole genome shotgun (WGS) entry which is preliminary data.</text>
</comment>
<dbReference type="Pfam" id="PF00169">
    <property type="entry name" value="PH"/>
    <property type="match status" value="1"/>
</dbReference>
<dbReference type="PANTHER" id="PTHR12831">
    <property type="entry name" value="TRANSCRIPTION INITIATION FACTOR IIH TFIIH , POLYPEPTIDE 3-RELATED"/>
    <property type="match status" value="1"/>
</dbReference>
<feature type="domain" description="C2" evidence="14">
    <location>
        <begin position="401"/>
        <end position="517"/>
    </location>
</feature>
<evidence type="ECO:0000256" key="8">
    <source>
        <dbReference type="ARBA" id="ARBA00023163"/>
    </source>
</evidence>
<feature type="coiled-coil region" evidence="12">
    <location>
        <begin position="566"/>
        <end position="657"/>
    </location>
</feature>
<dbReference type="PROSITE" id="PS50004">
    <property type="entry name" value="C2"/>
    <property type="match status" value="1"/>
</dbReference>
<dbReference type="SMART" id="SM00239">
    <property type="entry name" value="C2"/>
    <property type="match status" value="1"/>
</dbReference>
<dbReference type="InterPro" id="IPR001849">
    <property type="entry name" value="PH_domain"/>
</dbReference>
<keyword evidence="10 11" id="KW-0539">Nucleus</keyword>
<name>A0A418B4A0_9STRA</name>
<dbReference type="GO" id="GO:0008270">
    <property type="term" value="F:zinc ion binding"/>
    <property type="evidence" value="ECO:0007669"/>
    <property type="project" value="UniProtKB-KW"/>
</dbReference>
<dbReference type="VEuPathDB" id="FungiDB:H310_04008"/>
<organism evidence="16 17">
    <name type="scientific">Aphanomyces invadans</name>
    <dbReference type="NCBI Taxonomy" id="157072"/>
    <lineage>
        <taxon>Eukaryota</taxon>
        <taxon>Sar</taxon>
        <taxon>Stramenopiles</taxon>
        <taxon>Oomycota</taxon>
        <taxon>Saprolegniomycetes</taxon>
        <taxon>Saprolegniales</taxon>
        <taxon>Verrucalvaceae</taxon>
        <taxon>Aphanomyces</taxon>
    </lineage>
</organism>
<dbReference type="Gene3D" id="2.30.29.30">
    <property type="entry name" value="Pleckstrin-homology domain (PH domain)/Phosphotyrosine-binding domain (PTB)"/>
    <property type="match status" value="1"/>
</dbReference>
<dbReference type="GO" id="GO:0006355">
    <property type="term" value="P:regulation of DNA-templated transcription"/>
    <property type="evidence" value="ECO:0007669"/>
    <property type="project" value="InterPro"/>
</dbReference>
<evidence type="ECO:0000256" key="3">
    <source>
        <dbReference type="ARBA" id="ARBA00022723"/>
    </source>
</evidence>
<feature type="coiled-coil region" evidence="12">
    <location>
        <begin position="708"/>
        <end position="735"/>
    </location>
</feature>
<dbReference type="SUPFAM" id="SSF50156">
    <property type="entry name" value="PDZ domain-like"/>
    <property type="match status" value="2"/>
</dbReference>
<keyword evidence="7 11" id="KW-0805">Transcription regulation</keyword>
<dbReference type="CDD" id="cd00136">
    <property type="entry name" value="PDZ_canonical"/>
    <property type="match status" value="2"/>
</dbReference>
<accession>A0A418B4A0</accession>
<dbReference type="SMART" id="SM00233">
    <property type="entry name" value="PH"/>
    <property type="match status" value="1"/>
</dbReference>
<dbReference type="InterPro" id="IPR000008">
    <property type="entry name" value="C2_dom"/>
</dbReference>
<dbReference type="PROSITE" id="PS50106">
    <property type="entry name" value="PDZ"/>
    <property type="match status" value="1"/>
</dbReference>
<evidence type="ECO:0000256" key="5">
    <source>
        <dbReference type="ARBA" id="ARBA00022771"/>
    </source>
</evidence>
<dbReference type="PROSITE" id="PS50003">
    <property type="entry name" value="PH_DOMAIN"/>
    <property type="match status" value="1"/>
</dbReference>
<dbReference type="SMART" id="SM00228">
    <property type="entry name" value="PDZ"/>
    <property type="match status" value="2"/>
</dbReference>
<evidence type="ECO:0008006" key="18">
    <source>
        <dbReference type="Google" id="ProtNLM"/>
    </source>
</evidence>
<keyword evidence="8 11" id="KW-0804">Transcription</keyword>
<evidence type="ECO:0000256" key="6">
    <source>
        <dbReference type="ARBA" id="ARBA00022833"/>
    </source>
</evidence>
<dbReference type="Pfam" id="PF03850">
    <property type="entry name" value="Tfb4"/>
    <property type="match status" value="1"/>
</dbReference>
<gene>
    <name evidence="16" type="ORF">DYB32_002140</name>
</gene>
<dbReference type="CDD" id="cd00821">
    <property type="entry name" value="PH"/>
    <property type="match status" value="1"/>
</dbReference>
<dbReference type="EMBL" id="QUSY01000107">
    <property type="protein sequence ID" value="RHY32907.1"/>
    <property type="molecule type" value="Genomic_DNA"/>
</dbReference>
<sequence>MSRASSIVATSHPENDVATVIVIELPAKQKLGVKLMPPKNGVICKGLSIDNIDNPVLDGRVAPGDLIVAIGGESVDNLGFGDAIELIRKMPRPLAISFEIVQSRRDKVRRKKQREEMESLAMGGDGGAELPTYAVVFEEGPMGLNLEDATRFGIDGAVVKAVKGQAQVNGMISIGDIVCNVNETDVLCMSYTDVMQIIRDSKVPRTVQFIPKDHLADVQRLNSRHSEPSIKGVSPASTFPLRDGGAKPLVSKYETSARIVKDVEDESKSIQDIIRDNKNATIKKGTMFKQSRIVKQWKARYFVLSVSKLEFFKSPSSTSSRGELEFLHHRCTVRDMPGVPDMISKSPAVPGTYLLEVQADEKKLIMACTSETEKKAWMDALKLAIDASRTIFAPRSAFTSGDGSSRLSQFDYDSFPTPVLHVTVVSATNLAKAGSTVNAMCEVTLNAETFKTTVIKNQRSPEWKQDNTVTFEANKDDSVLEVRVYDEHGLFRSSELLSTLTVPLKSLPNMQKIQKEFPLVLGNRAAGAVLSLSFEYVNKAKEFRERHRSSSRGALMGGDNEIGKLKAESQQAADDAVQQAREADEEAKLLLAEANAKAEKAEHAARAAREEGRAAVEAALQEAEEAKKFAERQGEEAKRKLEEAKALIAANERIQEKTKSLPNVQYSEAFLQYRKMLLEGTYREDDVRKQMKGDGIGDVLIDAFFADLQASDLKIKELQAEVEKLKSVRKQNSNTGGRSQQHAVPENLSNDQAMLLRRLLIVERQLQKAGIAIAEDIPYEEAKAKVDTIARRMGEIGSADVTHPDPAVQKQLRDEYFKLEQDMEKYNTALMLTDEFAAEEERKEREWEEENYEENVAALKAIRRMMPVDVASRTEAILQSEPGPSGLKMPRDVALKFKRTNVLQILRINPQDLARSHPSVLENLRVTGLSVTERRALHLHLKDIALQWESQKGEEMANRRLQFFKMLKDTFKTVVASYNRHVAQYGPKGQHPYLTRGDESGVGCPLIGKQCPLKADAAPAYELDLGYPEGDVYVESKVQKPQTEDAGALALAEAKRLVAEKTANARADTLKKHYKNIKLVAEANGACERLDAEMDKIEAEQGRWFKRRYTHDVQGTANATTVKVELADFLNVVNELRLATTMFCDRSGMNLTGKRDPANDKPDTRSVVECSLAILFCDSLVDCFAGIIHRLERLKIQEKRLQSTIPAVESLVMELRQRSVATMATFPPQKTPMRKLKLRADIEKEVKDQVNAEAGGGAAAAPAPADAVPVRPPNPMLASIRGGRTGRGRGGAEFRLPETTMAHPLIESVLLYVNAYLLQHRNNRLVVLAAHAGKSVFLFPDPDGGNRTGSAEQFSSVREQVWRKLAELSTSPIDEDVAVGSIIACSVLYVYTCLGVEIPQQCVLAVINRAMNESRELQPRILIVDSSPDFAEQYIAIMNCIFSAQKKRVPIDSCVLATEPSAFLQQASYLTGGLYFKPKERQGLVQYFLTIWLADTDTRQMLKLPTQASVDFRAMCFCHKQTISTAFVCPVCLSLFCEFSPVCSTCGIRSQVKPLKAKRPLHQISH</sequence>
<dbReference type="InterPro" id="IPR004600">
    <property type="entry name" value="TFIIH_Tfb4/GTF2H3"/>
</dbReference>
<evidence type="ECO:0000256" key="2">
    <source>
        <dbReference type="ARBA" id="ARBA00005273"/>
    </source>
</evidence>
<keyword evidence="5 11" id="KW-0863">Zinc-finger</keyword>
<evidence type="ECO:0000313" key="17">
    <source>
        <dbReference type="Proteomes" id="UP000285060"/>
    </source>
</evidence>
<evidence type="ECO:0000256" key="9">
    <source>
        <dbReference type="ARBA" id="ARBA00023204"/>
    </source>
</evidence>
<feature type="domain" description="PDZ" evidence="15">
    <location>
        <begin position="20"/>
        <end position="102"/>
    </location>
</feature>
<evidence type="ECO:0000256" key="1">
    <source>
        <dbReference type="ARBA" id="ARBA00004123"/>
    </source>
</evidence>
<evidence type="ECO:0000256" key="7">
    <source>
        <dbReference type="ARBA" id="ARBA00023015"/>
    </source>
</evidence>
<dbReference type="InterPro" id="IPR011993">
    <property type="entry name" value="PH-like_dom_sf"/>
</dbReference>
<evidence type="ECO:0000256" key="12">
    <source>
        <dbReference type="SAM" id="Coils"/>
    </source>
</evidence>
<keyword evidence="4 11" id="KW-0227">DNA damage</keyword>
<keyword evidence="9 11" id="KW-0234">DNA repair</keyword>
<dbReference type="Pfam" id="PF00168">
    <property type="entry name" value="C2"/>
    <property type="match status" value="1"/>
</dbReference>
<evidence type="ECO:0000259" key="14">
    <source>
        <dbReference type="PROSITE" id="PS50004"/>
    </source>
</evidence>
<proteinExistence type="inferred from homology"/>
<dbReference type="Gene3D" id="2.30.42.10">
    <property type="match status" value="1"/>
</dbReference>
<keyword evidence="17" id="KW-1185">Reference proteome</keyword>
<dbReference type="Gene3D" id="3.40.50.410">
    <property type="entry name" value="von Willebrand factor, type A domain"/>
    <property type="match status" value="1"/>
</dbReference>
<dbReference type="GO" id="GO:0006289">
    <property type="term" value="P:nucleotide-excision repair"/>
    <property type="evidence" value="ECO:0007669"/>
    <property type="project" value="UniProtKB-UniRule"/>
</dbReference>
<dbReference type="InterPro" id="IPR036034">
    <property type="entry name" value="PDZ_sf"/>
</dbReference>
<evidence type="ECO:0000256" key="11">
    <source>
        <dbReference type="RuleBase" id="RU368090"/>
    </source>
</evidence>
<dbReference type="Proteomes" id="UP000285060">
    <property type="component" value="Unassembled WGS sequence"/>
</dbReference>
<comment type="similarity">
    <text evidence="2 11">Belongs to the TFB4 family.</text>
</comment>
<evidence type="ECO:0000256" key="4">
    <source>
        <dbReference type="ARBA" id="ARBA00022763"/>
    </source>
</evidence>
<feature type="domain" description="PH" evidence="13">
    <location>
        <begin position="280"/>
        <end position="386"/>
    </location>
</feature>
<keyword evidence="6 11" id="KW-0862">Zinc</keyword>
<evidence type="ECO:0000259" key="15">
    <source>
        <dbReference type="PROSITE" id="PS50106"/>
    </source>
</evidence>
<dbReference type="SUPFAM" id="SSF50729">
    <property type="entry name" value="PH domain-like"/>
    <property type="match status" value="1"/>
</dbReference>
<dbReference type="InterPro" id="IPR001478">
    <property type="entry name" value="PDZ"/>
</dbReference>